<dbReference type="CDD" id="cd12212">
    <property type="entry name" value="Fis1"/>
    <property type="match status" value="1"/>
</dbReference>
<comment type="similarity">
    <text evidence="2 9">Belongs to the FIS1 family.</text>
</comment>
<dbReference type="GO" id="GO:0000422">
    <property type="term" value="P:autophagy of mitochondrion"/>
    <property type="evidence" value="ECO:0007669"/>
    <property type="project" value="TreeGrafter"/>
</dbReference>
<keyword evidence="8 9" id="KW-0472">Membrane</keyword>
<evidence type="ECO:0000256" key="9">
    <source>
        <dbReference type="PIRNR" id="PIRNR008835"/>
    </source>
</evidence>
<dbReference type="PIRSF" id="PIRSF008835">
    <property type="entry name" value="TPR_repeat_11_Fis1"/>
    <property type="match status" value="1"/>
</dbReference>
<keyword evidence="12" id="KW-1185">Reference proteome</keyword>
<keyword evidence="4 10" id="KW-0812">Transmembrane</keyword>
<dbReference type="GO" id="GO:0000266">
    <property type="term" value="P:mitochondrial fission"/>
    <property type="evidence" value="ECO:0007669"/>
    <property type="project" value="UniProtKB-UniRule"/>
</dbReference>
<dbReference type="GO" id="GO:0016559">
    <property type="term" value="P:peroxisome fission"/>
    <property type="evidence" value="ECO:0007669"/>
    <property type="project" value="TreeGrafter"/>
</dbReference>
<name>A0A9N9CZL8_FUNMO</name>
<dbReference type="Proteomes" id="UP000789375">
    <property type="component" value="Unassembled WGS sequence"/>
</dbReference>
<evidence type="ECO:0000256" key="2">
    <source>
        <dbReference type="ARBA" id="ARBA00008937"/>
    </source>
</evidence>
<dbReference type="InterPro" id="IPR016543">
    <property type="entry name" value="Fis1"/>
</dbReference>
<comment type="domain">
    <text evidence="9">The C-terminus is required for mitochondrial localization, while the N-terminus is necessary for mitochondrial fission.</text>
</comment>
<keyword evidence="6 10" id="KW-1133">Transmembrane helix</keyword>
<gene>
    <name evidence="11" type="ORF">FMOSSE_LOCUS9767</name>
</gene>
<evidence type="ECO:0000256" key="4">
    <source>
        <dbReference type="ARBA" id="ARBA00022692"/>
    </source>
</evidence>
<dbReference type="InterPro" id="IPR011990">
    <property type="entry name" value="TPR-like_helical_dom_sf"/>
</dbReference>
<evidence type="ECO:0000256" key="7">
    <source>
        <dbReference type="ARBA" id="ARBA00023128"/>
    </source>
</evidence>
<dbReference type="Gene3D" id="1.25.40.10">
    <property type="entry name" value="Tetratricopeptide repeat domain"/>
    <property type="match status" value="1"/>
</dbReference>
<dbReference type="GO" id="GO:0005778">
    <property type="term" value="C:peroxisomal membrane"/>
    <property type="evidence" value="ECO:0007669"/>
    <property type="project" value="TreeGrafter"/>
</dbReference>
<keyword evidence="5 9" id="KW-1000">Mitochondrion outer membrane</keyword>
<proteinExistence type="inferred from homology"/>
<sequence length="153" mass="17383">MNDLPYAADAEASLSGEELNVLRRQYYREAEQGDVTTQTKFNFAWGSIKSRKAHDQDFGVALLKEIFKEDPERRRECLYYLALGSFKLGRYLEAREFNNKLLKMEPGNLQAQNLQELIEKKHEKEGLLGMVIVGGAVAVGALIVGTIFNKNKR</sequence>
<dbReference type="SUPFAM" id="SSF48452">
    <property type="entry name" value="TPR-like"/>
    <property type="match status" value="1"/>
</dbReference>
<evidence type="ECO:0000256" key="3">
    <source>
        <dbReference type="ARBA" id="ARBA00014314"/>
    </source>
</evidence>
<organism evidence="11 12">
    <name type="scientific">Funneliformis mosseae</name>
    <name type="common">Endomycorrhizal fungus</name>
    <name type="synonym">Glomus mosseae</name>
    <dbReference type="NCBI Taxonomy" id="27381"/>
    <lineage>
        <taxon>Eukaryota</taxon>
        <taxon>Fungi</taxon>
        <taxon>Fungi incertae sedis</taxon>
        <taxon>Mucoromycota</taxon>
        <taxon>Glomeromycotina</taxon>
        <taxon>Glomeromycetes</taxon>
        <taxon>Glomerales</taxon>
        <taxon>Glomeraceae</taxon>
        <taxon>Funneliformis</taxon>
    </lineage>
</organism>
<keyword evidence="7 9" id="KW-0496">Mitochondrion</keyword>
<dbReference type="Pfam" id="PF14853">
    <property type="entry name" value="Fis1_TPR_C"/>
    <property type="match status" value="1"/>
</dbReference>
<dbReference type="AlphaFoldDB" id="A0A9N9CZL8"/>
<dbReference type="InterPro" id="IPR028058">
    <property type="entry name" value="Fis1_TPR_N"/>
</dbReference>
<dbReference type="InterPro" id="IPR033745">
    <property type="entry name" value="Fis1_cytosol"/>
</dbReference>
<protein>
    <recommendedName>
        <fullName evidence="3 9">Mitochondrial fission 1 protein</fullName>
    </recommendedName>
</protein>
<comment type="subcellular location">
    <subcellularLocation>
        <location evidence="1">Mitochondrion outer membrane</location>
        <topology evidence="1">Single-pass membrane protein</topology>
    </subcellularLocation>
</comment>
<dbReference type="PANTHER" id="PTHR13247">
    <property type="entry name" value="TETRATRICOPEPTIDE REPEAT PROTEIN 11 TPR REPEAT PROTEIN 11"/>
    <property type="match status" value="1"/>
</dbReference>
<dbReference type="PANTHER" id="PTHR13247:SF0">
    <property type="entry name" value="MITOCHONDRIAL FISSION 1 PROTEIN"/>
    <property type="match status" value="1"/>
</dbReference>
<evidence type="ECO:0000256" key="1">
    <source>
        <dbReference type="ARBA" id="ARBA00004572"/>
    </source>
</evidence>
<feature type="transmembrane region" description="Helical" evidence="10">
    <location>
        <begin position="127"/>
        <end position="148"/>
    </location>
</feature>
<accession>A0A9N9CZL8</accession>
<evidence type="ECO:0000256" key="10">
    <source>
        <dbReference type="SAM" id="Phobius"/>
    </source>
</evidence>
<reference evidence="11" key="1">
    <citation type="submission" date="2021-06" db="EMBL/GenBank/DDBJ databases">
        <authorList>
            <person name="Kallberg Y."/>
            <person name="Tangrot J."/>
            <person name="Rosling A."/>
        </authorList>
    </citation>
    <scope>NUCLEOTIDE SEQUENCE</scope>
    <source>
        <strain evidence="11">87-6 pot B 2015</strain>
    </source>
</reference>
<evidence type="ECO:0000256" key="5">
    <source>
        <dbReference type="ARBA" id="ARBA00022787"/>
    </source>
</evidence>
<dbReference type="InterPro" id="IPR028061">
    <property type="entry name" value="Fis1_TPR_C"/>
</dbReference>
<comment type="caution">
    <text evidence="11">The sequence shown here is derived from an EMBL/GenBank/DDBJ whole genome shotgun (WGS) entry which is preliminary data.</text>
</comment>
<dbReference type="Pfam" id="PF14852">
    <property type="entry name" value="Fis1_TPR_N"/>
    <property type="match status" value="1"/>
</dbReference>
<evidence type="ECO:0000313" key="11">
    <source>
        <dbReference type="EMBL" id="CAG8616931.1"/>
    </source>
</evidence>
<evidence type="ECO:0000313" key="12">
    <source>
        <dbReference type="Proteomes" id="UP000789375"/>
    </source>
</evidence>
<comment type="function">
    <text evidence="9">Has a role in mitochondrial fission.</text>
</comment>
<evidence type="ECO:0000256" key="8">
    <source>
        <dbReference type="ARBA" id="ARBA00023136"/>
    </source>
</evidence>
<evidence type="ECO:0000256" key="6">
    <source>
        <dbReference type="ARBA" id="ARBA00022989"/>
    </source>
</evidence>
<dbReference type="EMBL" id="CAJVPP010002966">
    <property type="protein sequence ID" value="CAG8616931.1"/>
    <property type="molecule type" value="Genomic_DNA"/>
</dbReference>
<dbReference type="GO" id="GO:0005741">
    <property type="term" value="C:mitochondrial outer membrane"/>
    <property type="evidence" value="ECO:0007669"/>
    <property type="project" value="UniProtKB-SubCell"/>
</dbReference>